<dbReference type="InterPro" id="IPR047771">
    <property type="entry name" value="Radical_SAM_STM4011-like"/>
</dbReference>
<dbReference type="CDD" id="cd01335">
    <property type="entry name" value="Radical_SAM"/>
    <property type="match status" value="1"/>
</dbReference>
<evidence type="ECO:0000256" key="3">
    <source>
        <dbReference type="ARBA" id="ARBA00023004"/>
    </source>
</evidence>
<dbReference type="Gene3D" id="3.20.20.70">
    <property type="entry name" value="Aldolase class I"/>
    <property type="match status" value="1"/>
</dbReference>
<dbReference type="GO" id="GO:0051536">
    <property type="term" value="F:iron-sulfur cluster binding"/>
    <property type="evidence" value="ECO:0007669"/>
    <property type="project" value="UniProtKB-KW"/>
</dbReference>
<dbReference type="InterPro" id="IPR007197">
    <property type="entry name" value="rSAM"/>
</dbReference>
<sequence>MNLSILYRGPLSSCNYACPYCPFAKHAETRAEHDTDARALARFLDWVERRDGDRIAVFFTPWGEALIRERYQQALVRLTNLPHVEKAAIQTNLSCRLDWIDRCDTRRLGLWATFHPGEVSQARFMARCLELDRRGVRYSVGVVGLKEHAEAIEALRQELPPHIYLWINAYKRVPDYYTPLEIEQLTAIDPLFPINNQRHPSLGRACRCGSSVISVDGDGTIRRCHFVRTPIGNIYEPGFEQHLEPRPCPNATCGCHIGYVHMQDLALYEVFGDGVLERIPSRTIWLDEGPA</sequence>
<dbReference type="SUPFAM" id="SSF102114">
    <property type="entry name" value="Radical SAM enzymes"/>
    <property type="match status" value="1"/>
</dbReference>
<dbReference type="AlphaFoldDB" id="A0A6J4JLN3"/>
<organism evidence="5">
    <name type="scientific">uncultured Chloroflexia bacterium</name>
    <dbReference type="NCBI Taxonomy" id="1672391"/>
    <lineage>
        <taxon>Bacteria</taxon>
        <taxon>Bacillati</taxon>
        <taxon>Chloroflexota</taxon>
        <taxon>Chloroflexia</taxon>
        <taxon>environmental samples</taxon>
    </lineage>
</organism>
<dbReference type="GO" id="GO:0046872">
    <property type="term" value="F:metal ion binding"/>
    <property type="evidence" value="ECO:0007669"/>
    <property type="project" value="UniProtKB-KW"/>
</dbReference>
<gene>
    <name evidence="5" type="ORF">AVDCRST_MAG26-3422</name>
</gene>
<keyword evidence="3" id="KW-0408">Iron</keyword>
<evidence type="ECO:0008006" key="6">
    <source>
        <dbReference type="Google" id="ProtNLM"/>
    </source>
</evidence>
<dbReference type="InterPro" id="IPR058240">
    <property type="entry name" value="rSAM_sf"/>
</dbReference>
<evidence type="ECO:0000256" key="2">
    <source>
        <dbReference type="ARBA" id="ARBA00022723"/>
    </source>
</evidence>
<evidence type="ECO:0000256" key="4">
    <source>
        <dbReference type="ARBA" id="ARBA00023014"/>
    </source>
</evidence>
<evidence type="ECO:0000313" key="5">
    <source>
        <dbReference type="EMBL" id="CAA9281753.1"/>
    </source>
</evidence>
<protein>
    <recommendedName>
        <fullName evidence="6">Radical SAM domain protein</fullName>
    </recommendedName>
</protein>
<accession>A0A6J4JLN3</accession>
<dbReference type="InterPro" id="IPR013785">
    <property type="entry name" value="Aldolase_TIM"/>
</dbReference>
<keyword evidence="2" id="KW-0479">Metal-binding</keyword>
<keyword evidence="4" id="KW-0411">Iron-sulfur</keyword>
<dbReference type="EMBL" id="CADCTK010000800">
    <property type="protein sequence ID" value="CAA9281753.1"/>
    <property type="molecule type" value="Genomic_DNA"/>
</dbReference>
<reference evidence="5" key="1">
    <citation type="submission" date="2020-02" db="EMBL/GenBank/DDBJ databases">
        <authorList>
            <person name="Meier V. D."/>
        </authorList>
    </citation>
    <scope>NUCLEOTIDE SEQUENCE</scope>
    <source>
        <strain evidence="5">AVDCRST_MAG26</strain>
    </source>
</reference>
<evidence type="ECO:0000256" key="1">
    <source>
        <dbReference type="ARBA" id="ARBA00022691"/>
    </source>
</evidence>
<proteinExistence type="predicted"/>
<dbReference type="SFLD" id="SFLDS00029">
    <property type="entry name" value="Radical_SAM"/>
    <property type="match status" value="1"/>
</dbReference>
<keyword evidence="1" id="KW-0949">S-adenosyl-L-methionine</keyword>
<dbReference type="NCBIfam" id="NF038073">
    <property type="entry name" value="rSAM_STM4011"/>
    <property type="match status" value="1"/>
</dbReference>
<name>A0A6J4JLN3_9CHLR</name>
<dbReference type="GO" id="GO:0003824">
    <property type="term" value="F:catalytic activity"/>
    <property type="evidence" value="ECO:0007669"/>
    <property type="project" value="InterPro"/>
</dbReference>